<dbReference type="InterPro" id="IPR015943">
    <property type="entry name" value="WD40/YVTN_repeat-like_dom_sf"/>
</dbReference>
<feature type="repeat" description="WD" evidence="4">
    <location>
        <begin position="100"/>
        <end position="142"/>
    </location>
</feature>
<dbReference type="PANTHER" id="PTHR22839:SF0">
    <property type="entry name" value="THO COMPLEX SUBUNIT 3"/>
    <property type="match status" value="1"/>
</dbReference>
<dbReference type="Pfam" id="PF00400">
    <property type="entry name" value="WD40"/>
    <property type="match status" value="4"/>
</dbReference>
<sequence>MPSFVIKPRERLAKEKFPNYFSGFKVQAYQDPAASRGMQFHNPAADKDKGKDQDTDEATINGVRTIAWNPLSSLVATGSSDRTVRVWNPDKPVVRQSTELKGHTAAIEKVAFNPIKDAELCSLSADGAVKFWDVRTKTCTNEVRVPGEASTLVWAPDGDYLIVGGKEKGSSDSHKLFILERTLTAPTAVNTMPARTNDMAFCWSGKRVFVATGDGRTRILSFPELEPVLKVNHTVGEGESDEFSLKGHSAECLSVALSPTGRTLATGGTDAIIALWDTTKWTCQRTITTMAGPVRSLSFSWDGNYVIGGSTEGAGLEVTQTESGEHVYTFKTAQPVPVVAWAPTRFFLAYAELGSLRIVGVDTERKY</sequence>
<dbReference type="InterPro" id="IPR020472">
    <property type="entry name" value="WD40_PAC1"/>
</dbReference>
<evidence type="ECO:0000313" key="5">
    <source>
        <dbReference type="EMBL" id="KIH92733.1"/>
    </source>
</evidence>
<dbReference type="PROSITE" id="PS50082">
    <property type="entry name" value="WD_REPEATS_2"/>
    <property type="match status" value="3"/>
</dbReference>
<evidence type="ECO:0000256" key="1">
    <source>
        <dbReference type="ARBA" id="ARBA00022574"/>
    </source>
</evidence>
<dbReference type="OrthoDB" id="340259at2759"/>
<dbReference type="SUPFAM" id="SSF50978">
    <property type="entry name" value="WD40 repeat-like"/>
    <property type="match status" value="1"/>
</dbReference>
<dbReference type="Gene3D" id="2.130.10.10">
    <property type="entry name" value="YVTN repeat-like/Quinoprotein amine dehydrogenase"/>
    <property type="match status" value="2"/>
</dbReference>
<dbReference type="GO" id="GO:0000445">
    <property type="term" value="C:THO complex part of transcription export complex"/>
    <property type="evidence" value="ECO:0007669"/>
    <property type="project" value="TreeGrafter"/>
</dbReference>
<evidence type="ECO:0000256" key="2">
    <source>
        <dbReference type="ARBA" id="ARBA00022737"/>
    </source>
</evidence>
<proteinExistence type="inferred from homology"/>
<dbReference type="Proteomes" id="UP000031575">
    <property type="component" value="Unassembled WGS sequence"/>
</dbReference>
<accession>A0A0C2FNY2</accession>
<reference evidence="5 6" key="1">
    <citation type="journal article" date="2014" name="BMC Genomics">
        <title>Comparative genomics of the major fungal agents of human and animal Sporotrichosis: Sporothrix schenckii and Sporothrix brasiliensis.</title>
        <authorList>
            <person name="Teixeira M.M."/>
            <person name="de Almeida L.G."/>
            <person name="Kubitschek-Barreira P."/>
            <person name="Alves F.L."/>
            <person name="Kioshima E.S."/>
            <person name="Abadio A.K."/>
            <person name="Fernandes L."/>
            <person name="Derengowski L.S."/>
            <person name="Ferreira K.S."/>
            <person name="Souza R.C."/>
            <person name="Ruiz J.C."/>
            <person name="de Andrade N.C."/>
            <person name="Paes H.C."/>
            <person name="Nicola A.M."/>
            <person name="Albuquerque P."/>
            <person name="Gerber A.L."/>
            <person name="Martins V.P."/>
            <person name="Peconick L.D."/>
            <person name="Neto A.V."/>
            <person name="Chaucanez C.B."/>
            <person name="Silva P.A."/>
            <person name="Cunha O.L."/>
            <person name="de Oliveira F.F."/>
            <person name="dos Santos T.C."/>
            <person name="Barros A.L."/>
            <person name="Soares M.A."/>
            <person name="de Oliveira L.M."/>
            <person name="Marini M.M."/>
            <person name="Villalobos-Duno H."/>
            <person name="Cunha M.M."/>
            <person name="de Hoog S."/>
            <person name="da Silveira J.F."/>
            <person name="Henrissat B."/>
            <person name="Nino-Vega G.A."/>
            <person name="Cisalpino P.S."/>
            <person name="Mora-Montes H.M."/>
            <person name="Almeida S.R."/>
            <person name="Stajich J.E."/>
            <person name="Lopes-Bezerra L.M."/>
            <person name="Vasconcelos A.T."/>
            <person name="Felipe M.S."/>
        </authorList>
    </citation>
    <scope>NUCLEOTIDE SEQUENCE [LARGE SCALE GENOMIC DNA]</scope>
    <source>
        <strain evidence="5 6">5110</strain>
    </source>
</reference>
<dbReference type="PROSITE" id="PS00678">
    <property type="entry name" value="WD_REPEATS_1"/>
    <property type="match status" value="1"/>
</dbReference>
<dbReference type="RefSeq" id="XP_040620743.1">
    <property type="nucleotide sequence ID" value="XM_040761083.1"/>
</dbReference>
<dbReference type="InterPro" id="IPR040132">
    <property type="entry name" value="Tex1/THOC3"/>
</dbReference>
<dbReference type="InterPro" id="IPR036322">
    <property type="entry name" value="WD40_repeat_dom_sf"/>
</dbReference>
<dbReference type="InterPro" id="IPR001680">
    <property type="entry name" value="WD40_rpt"/>
</dbReference>
<dbReference type="VEuPathDB" id="FungiDB:SPBR_02780"/>
<dbReference type="EMBL" id="AWTV01000006">
    <property type="protein sequence ID" value="KIH92733.1"/>
    <property type="molecule type" value="Genomic_DNA"/>
</dbReference>
<evidence type="ECO:0000256" key="4">
    <source>
        <dbReference type="PROSITE-ProRule" id="PRU00221"/>
    </source>
</evidence>
<dbReference type="HOGENOM" id="CLU_045202_1_0_1"/>
<dbReference type="PRINTS" id="PR00320">
    <property type="entry name" value="GPROTEINBRPT"/>
</dbReference>
<dbReference type="PROSITE" id="PS50294">
    <property type="entry name" value="WD_REPEATS_REGION"/>
    <property type="match status" value="3"/>
</dbReference>
<dbReference type="InterPro" id="IPR019775">
    <property type="entry name" value="WD40_repeat_CS"/>
</dbReference>
<name>A0A0C2FNY2_9PEZI</name>
<gene>
    <name evidence="5" type="ORF">SPBR_02780</name>
</gene>
<comment type="similarity">
    <text evidence="3">Belongs to the THOC3 family.</text>
</comment>
<comment type="caution">
    <text evidence="5">The sequence shown here is derived from an EMBL/GenBank/DDBJ whole genome shotgun (WGS) entry which is preliminary data.</text>
</comment>
<protein>
    <submittedName>
        <fullName evidence="5">THO complex subunit 3</fullName>
    </submittedName>
</protein>
<keyword evidence="1 4" id="KW-0853">WD repeat</keyword>
<evidence type="ECO:0000313" key="6">
    <source>
        <dbReference type="Proteomes" id="UP000031575"/>
    </source>
</evidence>
<dbReference type="PANTHER" id="PTHR22839">
    <property type="entry name" value="THO COMPLEX SUBUNIT 3 THO3"/>
    <property type="match status" value="1"/>
</dbReference>
<keyword evidence="6" id="KW-1185">Reference proteome</keyword>
<feature type="repeat" description="WD" evidence="4">
    <location>
        <begin position="245"/>
        <end position="286"/>
    </location>
</feature>
<dbReference type="GeneID" id="63676004"/>
<dbReference type="SMART" id="SM00320">
    <property type="entry name" value="WD40"/>
    <property type="match status" value="5"/>
</dbReference>
<keyword evidence="2" id="KW-0677">Repeat</keyword>
<evidence type="ECO:0000256" key="3">
    <source>
        <dbReference type="ARBA" id="ARBA00046343"/>
    </source>
</evidence>
<dbReference type="GO" id="GO:0006406">
    <property type="term" value="P:mRNA export from nucleus"/>
    <property type="evidence" value="ECO:0007669"/>
    <property type="project" value="InterPro"/>
</dbReference>
<dbReference type="AlphaFoldDB" id="A0A0C2FNY2"/>
<feature type="repeat" description="WD" evidence="4">
    <location>
        <begin position="63"/>
        <end position="88"/>
    </location>
</feature>
<organism evidence="5 6">
    <name type="scientific">Sporothrix brasiliensis 5110</name>
    <dbReference type="NCBI Taxonomy" id="1398154"/>
    <lineage>
        <taxon>Eukaryota</taxon>
        <taxon>Fungi</taxon>
        <taxon>Dikarya</taxon>
        <taxon>Ascomycota</taxon>
        <taxon>Pezizomycotina</taxon>
        <taxon>Sordariomycetes</taxon>
        <taxon>Sordariomycetidae</taxon>
        <taxon>Ophiostomatales</taxon>
        <taxon>Ophiostomataceae</taxon>
        <taxon>Sporothrix</taxon>
    </lineage>
</organism>